<comment type="similarity">
    <text evidence="2">Belongs to the peroxisomal membrane protein PXMP2/4 family.</text>
</comment>
<evidence type="ECO:0000313" key="10">
    <source>
        <dbReference type="Proteomes" id="UP001360953"/>
    </source>
</evidence>
<dbReference type="InterPro" id="IPR024662">
    <property type="entry name" value="Trs65"/>
</dbReference>
<dbReference type="InterPro" id="IPR055420">
    <property type="entry name" value="IgD3_Trs65"/>
</dbReference>
<dbReference type="EMBL" id="JBBPEH010000007">
    <property type="protein sequence ID" value="KAK7535969.1"/>
    <property type="molecule type" value="Genomic_DNA"/>
</dbReference>
<dbReference type="GeneID" id="92030095"/>
<sequence>MATAKASSHSRSTSGDFSDSSLVETVVPAASSINLQKSLDSWDGVINESSTSILPFLSQRQFLFFDELVSVYVVLRTPAIDGETLRSYLGRLSINVEAFATSTAPLSHQPGGGHPPPLKELLHTATVQAPGEPVLLQSKSVAYENGHTQEYCYVAWKAEVFLGHPRSRLPRPVVYFSVGASMKPAQQIKLELLEDEYLPSLAPLSGNLLEAFSRDPALQGIKPHLSASRITRVAPTATVERELLRPLQNAGRRMFRAVPALTWRIRYTKSYAPVNDVSIFAAFDFEVNGMSGYSLSLNQVDLSLSDGRVEACGHRLGANVSNTFKYGDQVVLLYKLIPNEISKDFTVPMHIHALDVRIRAKMLISEDCQPEVAIDWRTNVDVAHVLKTKLKVPDHLLGRSAHQRSSVGSPMRSPGPVSPTYTEGSQDGGALGAIGLAITVSGPERVYVAEPFIWDIFIVNRAEKERQLEFQVIFKDRPRGKAPDLLLRTSRGLKIGTIGPLACKTTQIELEPFKDGVLSLDSLRLVDAQTQEYADIRDLPTIVSSRWTSAKRLKKGREGDCVWTFGRSGWSDLAVRWMPVEQLASAVTHSPGATTDVIRKACDPQHTIMIEGQRRRLLRALNSRYIYGSIPLLHSIVFLLQMAAVSILVRKFNSYYANRPVLTTMVTNAILGGIADTVAQSVTAIRERAVRKPGGVAKDDFFAIEIHELDKKNPYPDDELIPSSKRLPPPFDFERLTRFMAYGFLMAPVQHKWFGFLSKTFPITKTSAFVPALKRVAFDQFLFAPVGLACFFTFMTVAEGGGKRAVTRKFQDVYIPALKANYVVWPAVQILNFRVLPIQFQIPFVSTVGILWTAYLSLTNASDES</sequence>
<comment type="subcellular location">
    <subcellularLocation>
        <location evidence="1">Membrane</location>
        <topology evidence="1">Multi-pass membrane protein</topology>
    </subcellularLocation>
</comment>
<feature type="transmembrane region" description="Helical" evidence="7">
    <location>
        <begin position="625"/>
        <end position="649"/>
    </location>
</feature>
<name>A0ABR1LMN9_9PEZI</name>
<feature type="domain" description="Trafficking protein particle complex II-specific subunit 65 IgD3" evidence="8">
    <location>
        <begin position="490"/>
        <end position="543"/>
    </location>
</feature>
<feature type="domain" description="Trafficking protein particle complex II-specific subunit 65 IgD3" evidence="8">
    <location>
        <begin position="431"/>
        <end position="479"/>
    </location>
</feature>
<evidence type="ECO:0000256" key="7">
    <source>
        <dbReference type="SAM" id="Phobius"/>
    </source>
</evidence>
<keyword evidence="5 7" id="KW-0472">Membrane</keyword>
<comment type="caution">
    <text evidence="9">The sequence shown here is derived from an EMBL/GenBank/DDBJ whole genome shotgun (WGS) entry which is preliminary data.</text>
</comment>
<dbReference type="Pfam" id="PF04117">
    <property type="entry name" value="Mpv17_PMP22"/>
    <property type="match status" value="1"/>
</dbReference>
<keyword evidence="4 7" id="KW-1133">Transmembrane helix</keyword>
<feature type="transmembrane region" description="Helical" evidence="7">
    <location>
        <begin position="838"/>
        <end position="858"/>
    </location>
</feature>
<evidence type="ECO:0000256" key="4">
    <source>
        <dbReference type="ARBA" id="ARBA00022989"/>
    </source>
</evidence>
<protein>
    <submittedName>
        <fullName evidence="9">TRAPP trafficking subunit Trs65-domain-containing protein</fullName>
    </submittedName>
</protein>
<proteinExistence type="inferred from homology"/>
<dbReference type="RefSeq" id="XP_066654385.1">
    <property type="nucleotide sequence ID" value="XM_066797189.1"/>
</dbReference>
<dbReference type="InterPro" id="IPR007248">
    <property type="entry name" value="Mpv17_PMP22"/>
</dbReference>
<dbReference type="Proteomes" id="UP001360953">
    <property type="component" value="Unassembled WGS sequence"/>
</dbReference>
<reference evidence="9 10" key="1">
    <citation type="submission" date="2024-04" db="EMBL/GenBank/DDBJ databases">
        <title>Phyllosticta paracitricarpa is synonymous to the EU quarantine fungus P. citricarpa based on phylogenomic analyses.</title>
        <authorList>
            <consortium name="Lawrence Berkeley National Laboratory"/>
            <person name="Van ingen-buijs V.A."/>
            <person name="Van westerhoven A.C."/>
            <person name="Haridas S."/>
            <person name="Skiadas P."/>
            <person name="Martin F."/>
            <person name="Groenewald J.Z."/>
            <person name="Crous P.W."/>
            <person name="Seidl M.F."/>
        </authorList>
    </citation>
    <scope>NUCLEOTIDE SEQUENCE [LARGE SCALE GENOMIC DNA]</scope>
    <source>
        <strain evidence="9 10">CPC 17464</strain>
    </source>
</reference>
<keyword evidence="3 7" id="KW-0812">Transmembrane</keyword>
<feature type="region of interest" description="Disordered" evidence="6">
    <location>
        <begin position="401"/>
        <end position="424"/>
    </location>
</feature>
<evidence type="ECO:0000259" key="8">
    <source>
        <dbReference type="Pfam" id="PF12735"/>
    </source>
</evidence>
<evidence type="ECO:0000256" key="6">
    <source>
        <dbReference type="SAM" id="MobiDB-lite"/>
    </source>
</evidence>
<evidence type="ECO:0000313" key="9">
    <source>
        <dbReference type="EMBL" id="KAK7535969.1"/>
    </source>
</evidence>
<dbReference type="Pfam" id="PF12735">
    <property type="entry name" value="IgD3_Trs65"/>
    <property type="match status" value="2"/>
</dbReference>
<keyword evidence="10" id="KW-1185">Reference proteome</keyword>
<organism evidence="9 10">
    <name type="scientific">Phyllosticta citribraziliensis</name>
    <dbReference type="NCBI Taxonomy" id="989973"/>
    <lineage>
        <taxon>Eukaryota</taxon>
        <taxon>Fungi</taxon>
        <taxon>Dikarya</taxon>
        <taxon>Ascomycota</taxon>
        <taxon>Pezizomycotina</taxon>
        <taxon>Dothideomycetes</taxon>
        <taxon>Dothideomycetes incertae sedis</taxon>
        <taxon>Botryosphaeriales</taxon>
        <taxon>Phyllostictaceae</taxon>
        <taxon>Phyllosticta</taxon>
    </lineage>
</organism>
<evidence type="ECO:0000256" key="5">
    <source>
        <dbReference type="ARBA" id="ARBA00023136"/>
    </source>
</evidence>
<dbReference type="PANTHER" id="PTHR28159:SF1">
    <property type="entry name" value="TRAFFICKING PROTEIN PARTICLE COMPLEX II-SPECIFIC SUBUNIT 65"/>
    <property type="match status" value="1"/>
</dbReference>
<gene>
    <name evidence="9" type="ORF">J3D65DRAFT_554568</name>
</gene>
<evidence type="ECO:0000256" key="1">
    <source>
        <dbReference type="ARBA" id="ARBA00004141"/>
    </source>
</evidence>
<evidence type="ECO:0000256" key="2">
    <source>
        <dbReference type="ARBA" id="ARBA00006824"/>
    </source>
</evidence>
<feature type="transmembrane region" description="Helical" evidence="7">
    <location>
        <begin position="781"/>
        <end position="798"/>
    </location>
</feature>
<accession>A0ABR1LMN9</accession>
<dbReference type="PANTHER" id="PTHR28159">
    <property type="entry name" value="TRAFFICKING PROTEIN PARTICLE COMPLEX II-SPECIFIC SUBUNIT 65"/>
    <property type="match status" value="1"/>
</dbReference>
<evidence type="ECO:0000256" key="3">
    <source>
        <dbReference type="ARBA" id="ARBA00022692"/>
    </source>
</evidence>